<dbReference type="InterPro" id="IPR036291">
    <property type="entry name" value="NAD(P)-bd_dom_sf"/>
</dbReference>
<dbReference type="EMBL" id="JI178122">
    <property type="protein sequence ID" value="ADY47971.1"/>
    <property type="molecule type" value="mRNA"/>
</dbReference>
<dbReference type="PANTHER" id="PTHR44252">
    <property type="entry name" value="D-ERYTHRULOSE REDUCTASE"/>
    <property type="match status" value="1"/>
</dbReference>
<dbReference type="Pfam" id="PF13561">
    <property type="entry name" value="adh_short_C2"/>
    <property type="match status" value="1"/>
</dbReference>
<dbReference type="GO" id="GO:0050038">
    <property type="term" value="F:L-xylulose reductase (NADPH) activity"/>
    <property type="evidence" value="ECO:0007669"/>
    <property type="project" value="TreeGrafter"/>
</dbReference>
<evidence type="ECO:0000313" key="3">
    <source>
        <dbReference type="EMBL" id="ADY47971.1"/>
    </source>
</evidence>
<keyword evidence="2" id="KW-0521">NADP</keyword>
<dbReference type="GO" id="GO:0005997">
    <property type="term" value="P:xylulose metabolic process"/>
    <property type="evidence" value="ECO:0007669"/>
    <property type="project" value="TreeGrafter"/>
</dbReference>
<name>F1LCW7_ASCSU</name>
<dbReference type="PRINTS" id="PR00080">
    <property type="entry name" value="SDRFAMILY"/>
</dbReference>
<dbReference type="InterPro" id="IPR051737">
    <property type="entry name" value="L-xylulose/Carbonyl_redctase"/>
</dbReference>
<organism evidence="3">
    <name type="scientific">Ascaris suum</name>
    <name type="common">Pig roundworm</name>
    <name type="synonym">Ascaris lumbricoides</name>
    <dbReference type="NCBI Taxonomy" id="6253"/>
    <lineage>
        <taxon>Eukaryota</taxon>
        <taxon>Metazoa</taxon>
        <taxon>Ecdysozoa</taxon>
        <taxon>Nematoda</taxon>
        <taxon>Chromadorea</taxon>
        <taxon>Rhabditida</taxon>
        <taxon>Spirurina</taxon>
        <taxon>Ascaridomorpha</taxon>
        <taxon>Ascaridoidea</taxon>
        <taxon>Ascarididae</taxon>
        <taxon>Ascaris</taxon>
    </lineage>
</organism>
<dbReference type="PANTHER" id="PTHR44252:SF3">
    <property type="entry name" value="D-ERYTHRULOSE REDUCTASE-RELATED"/>
    <property type="match status" value="1"/>
</dbReference>
<reference evidence="3" key="1">
    <citation type="journal article" date="2011" name="Genome Res.">
        <title>Deep small RNA sequencing from the nematode Ascaris reveals conservation, functional diversification, and novel developmental profiles.</title>
        <authorList>
            <person name="Wang J."/>
            <person name="Czech B."/>
            <person name="Crunk A."/>
            <person name="Wallace A."/>
            <person name="Mitreva M."/>
            <person name="Hannon G.J."/>
            <person name="Davis R.E."/>
        </authorList>
    </citation>
    <scope>NUCLEOTIDE SEQUENCE</scope>
</reference>
<evidence type="ECO:0000256" key="2">
    <source>
        <dbReference type="ARBA" id="ARBA00022857"/>
    </source>
</evidence>
<dbReference type="AlphaFoldDB" id="F1LCW7"/>
<dbReference type="PRINTS" id="PR00081">
    <property type="entry name" value="GDHRDH"/>
</dbReference>
<protein>
    <submittedName>
        <fullName evidence="3">L-xylulose reductase</fullName>
    </submittedName>
</protein>
<dbReference type="FunFam" id="3.40.50.720:FF:000084">
    <property type="entry name" value="Short-chain dehydrogenase reductase"/>
    <property type="match status" value="1"/>
</dbReference>
<dbReference type="InterPro" id="IPR002347">
    <property type="entry name" value="SDR_fam"/>
</dbReference>
<evidence type="ECO:0000256" key="1">
    <source>
        <dbReference type="ARBA" id="ARBA00006484"/>
    </source>
</evidence>
<dbReference type="SUPFAM" id="SSF51735">
    <property type="entry name" value="NAD(P)-binding Rossmann-fold domains"/>
    <property type="match status" value="1"/>
</dbReference>
<proteinExistence type="evidence at transcript level"/>
<dbReference type="Gene3D" id="3.40.50.720">
    <property type="entry name" value="NAD(P)-binding Rossmann-like Domain"/>
    <property type="match status" value="1"/>
</dbReference>
<comment type="similarity">
    <text evidence="1">Belongs to the short-chain dehydrogenases/reductases (SDR) family.</text>
</comment>
<accession>F1LCW7</accession>
<dbReference type="GO" id="GO:0004090">
    <property type="term" value="F:carbonyl reductase (NADPH) activity"/>
    <property type="evidence" value="ECO:0007669"/>
    <property type="project" value="TreeGrafter"/>
</dbReference>
<dbReference type="GO" id="GO:0006006">
    <property type="term" value="P:glucose metabolic process"/>
    <property type="evidence" value="ECO:0007669"/>
    <property type="project" value="TreeGrafter"/>
</dbReference>
<sequence>MFHGGASKQSGNALKYLLRLPNHGVMNISFTAKKVLITGATQGIGRALAIAFANDGAEVVALGRNRMLLNELCKQNKNISAVECDITQSKEKIAAALANFHPFDYLINSAGVGLLEDFLHITTDAIDRQFAVNVRGTIVVTQIVASEMIKHSKKGSIVNISSQASKKPLQDHTVYCSTKAALDMTTRCMAKELAPYDIRVNCVNPTAVMTEMGKMAWSDPTKAKTLLDHMCVKRFAELDDVINAVFFLLSDRSSMIDGSAIFVDGGFTNM</sequence>